<evidence type="ECO:0000256" key="1">
    <source>
        <dbReference type="SAM" id="MobiDB-lite"/>
    </source>
</evidence>
<accession>Q7NFQ7</accession>
<dbReference type="EMBL" id="BA000045">
    <property type="protein sequence ID" value="BAC91408.1"/>
    <property type="molecule type" value="Genomic_DNA"/>
</dbReference>
<dbReference type="Pfam" id="PF07617">
    <property type="entry name" value="DUF1579"/>
    <property type="match status" value="1"/>
</dbReference>
<protein>
    <submittedName>
        <fullName evidence="2">Gll3467 protein</fullName>
    </submittedName>
</protein>
<organism evidence="2 3">
    <name type="scientific">Gloeobacter violaceus (strain ATCC 29082 / PCC 7421)</name>
    <dbReference type="NCBI Taxonomy" id="251221"/>
    <lineage>
        <taxon>Bacteria</taxon>
        <taxon>Bacillati</taxon>
        <taxon>Cyanobacteriota</taxon>
        <taxon>Cyanophyceae</taxon>
        <taxon>Gloeobacterales</taxon>
        <taxon>Gloeobacteraceae</taxon>
        <taxon>Gloeobacter</taxon>
    </lineage>
</organism>
<dbReference type="AlphaFoldDB" id="Q7NFQ7"/>
<keyword evidence="3" id="KW-1185">Reference proteome</keyword>
<dbReference type="PATRIC" id="fig|251221.4.peg.3500"/>
<name>Q7NFQ7_GLOVI</name>
<dbReference type="Proteomes" id="UP000000557">
    <property type="component" value="Chromosome"/>
</dbReference>
<feature type="region of interest" description="Disordered" evidence="1">
    <location>
        <begin position="1"/>
        <end position="20"/>
    </location>
</feature>
<reference evidence="2 3" key="1">
    <citation type="journal article" date="2003" name="DNA Res.">
        <title>Complete genome structure of Gloeobacter violaceus PCC 7421, a cyanobacterium that lacks thylakoids.</title>
        <authorList>
            <person name="Nakamura Y."/>
            <person name="Kaneko T."/>
            <person name="Sato S."/>
            <person name="Mimuro M."/>
            <person name="Miyashita H."/>
            <person name="Tsuchiya T."/>
            <person name="Sasamoto S."/>
            <person name="Watanabe A."/>
            <person name="Kawashima K."/>
            <person name="Kishida Y."/>
            <person name="Kiyokawa C."/>
            <person name="Kohara M."/>
            <person name="Matsumoto M."/>
            <person name="Matsuno A."/>
            <person name="Nakazaki N."/>
            <person name="Shimpo S."/>
            <person name="Takeuchi C."/>
            <person name="Yamada M."/>
            <person name="Tabata S."/>
        </authorList>
    </citation>
    <scope>NUCLEOTIDE SEQUENCE [LARGE SCALE GENOMIC DNA]</scope>
    <source>
        <strain evidence="3">ATCC 29082 / PCC 7421</strain>
    </source>
</reference>
<sequence>METNETQQESTMQTEPQNEHQWLQKLVGEWTCEIECETEATMGPDQPSEKATGTESVRSLGGLWVVAEGQGGMPGGGAATTMMTLGYDPQKQRYVGTWVGSMMSCLWVYDGELDTSNNVLTLNAEGPALSTEAKTAKYRDVIEFKSDDHRVMTSHMLGDDGQWHWFMTASYRRKP</sequence>
<reference evidence="2 3" key="2">
    <citation type="journal article" date="2003" name="DNA Res.">
        <title>Complete genome structure of Gloeobacter violaceus PCC 7421, a cyanobacterium that lacks thylakoids (supplement).</title>
        <authorList>
            <person name="Nakamura Y."/>
            <person name="Kaneko T."/>
            <person name="Sato S."/>
            <person name="Mimuro M."/>
            <person name="Miyashita H."/>
            <person name="Tsuchiya T."/>
            <person name="Sasamoto S."/>
            <person name="Watanabe A."/>
            <person name="Kawashima K."/>
            <person name="Kishida Y."/>
            <person name="Kiyokawa C."/>
            <person name="Kohara M."/>
            <person name="Matsumoto M."/>
            <person name="Matsuno A."/>
            <person name="Nakazaki N."/>
            <person name="Shimpo S."/>
            <person name="Takeuchi C."/>
            <person name="Yamada M."/>
            <person name="Tabata S."/>
        </authorList>
    </citation>
    <scope>NUCLEOTIDE SEQUENCE [LARGE SCALE GENOMIC DNA]</scope>
    <source>
        <strain evidence="3">ATCC 29082 / PCC 7421</strain>
    </source>
</reference>
<dbReference type="KEGG" id="gvi:gll3467"/>
<dbReference type="EnsemblBacteria" id="BAC91408">
    <property type="protein sequence ID" value="BAC91408"/>
    <property type="gene ID" value="BAC91408"/>
</dbReference>
<dbReference type="eggNOG" id="ENOG50305GB">
    <property type="taxonomic scope" value="Bacteria"/>
</dbReference>
<dbReference type="InParanoid" id="Q7NFQ7"/>
<proteinExistence type="predicted"/>
<dbReference type="HOGENOM" id="CLU_112398_1_0_3"/>
<evidence type="ECO:0000313" key="3">
    <source>
        <dbReference type="Proteomes" id="UP000000557"/>
    </source>
</evidence>
<evidence type="ECO:0000313" key="2">
    <source>
        <dbReference type="EMBL" id="BAC91408.1"/>
    </source>
</evidence>
<dbReference type="OrthoDB" id="512336at2"/>
<gene>
    <name evidence="2" type="ordered locus">gll3467</name>
</gene>
<dbReference type="InterPro" id="IPR011473">
    <property type="entry name" value="DUF1579"/>
</dbReference>
<dbReference type="STRING" id="251221.gene:10760979"/>